<dbReference type="STRING" id="5722.A2E0B2"/>
<gene>
    <name evidence="3" type="ORF">TVAG_028650</name>
</gene>
<reference evidence="3" key="2">
    <citation type="journal article" date="2007" name="Science">
        <title>Draft genome sequence of the sexually transmitted pathogen Trichomonas vaginalis.</title>
        <authorList>
            <person name="Carlton J.M."/>
            <person name="Hirt R.P."/>
            <person name="Silva J.C."/>
            <person name="Delcher A.L."/>
            <person name="Schatz M."/>
            <person name="Zhao Q."/>
            <person name="Wortman J.R."/>
            <person name="Bidwell S.L."/>
            <person name="Alsmark U.C.M."/>
            <person name="Besteiro S."/>
            <person name="Sicheritz-Ponten T."/>
            <person name="Noel C.J."/>
            <person name="Dacks J.B."/>
            <person name="Foster P.G."/>
            <person name="Simillion C."/>
            <person name="Van de Peer Y."/>
            <person name="Miranda-Saavedra D."/>
            <person name="Barton G.J."/>
            <person name="Westrop G.D."/>
            <person name="Mueller S."/>
            <person name="Dessi D."/>
            <person name="Fiori P.L."/>
            <person name="Ren Q."/>
            <person name="Paulsen I."/>
            <person name="Zhang H."/>
            <person name="Bastida-Corcuera F.D."/>
            <person name="Simoes-Barbosa A."/>
            <person name="Brown M.T."/>
            <person name="Hayes R.D."/>
            <person name="Mukherjee M."/>
            <person name="Okumura C.Y."/>
            <person name="Schneider R."/>
            <person name="Smith A.J."/>
            <person name="Vanacova S."/>
            <person name="Villalvazo M."/>
            <person name="Haas B.J."/>
            <person name="Pertea M."/>
            <person name="Feldblyum T.V."/>
            <person name="Utterback T.R."/>
            <person name="Shu C.L."/>
            <person name="Osoegawa K."/>
            <person name="de Jong P.J."/>
            <person name="Hrdy I."/>
            <person name="Horvathova L."/>
            <person name="Zubacova Z."/>
            <person name="Dolezal P."/>
            <person name="Malik S.B."/>
            <person name="Logsdon J.M. Jr."/>
            <person name="Henze K."/>
            <person name="Gupta A."/>
            <person name="Wang C.C."/>
            <person name="Dunne R.L."/>
            <person name="Upcroft J.A."/>
            <person name="Upcroft P."/>
            <person name="White O."/>
            <person name="Salzberg S.L."/>
            <person name="Tang P."/>
            <person name="Chiu C.-H."/>
            <person name="Lee Y.-S."/>
            <person name="Embley T.M."/>
            <person name="Coombs G.H."/>
            <person name="Mottram J.C."/>
            <person name="Tachezy J."/>
            <person name="Fraser-Liggett C.M."/>
            <person name="Johnson P.J."/>
        </authorList>
    </citation>
    <scope>NUCLEOTIDE SEQUENCE [LARGE SCALE GENOMIC DNA]</scope>
    <source>
        <strain evidence="3">G3</strain>
    </source>
</reference>
<evidence type="ECO:0000313" key="3">
    <source>
        <dbReference type="EMBL" id="EAY13912.1"/>
    </source>
</evidence>
<dbReference type="SUPFAM" id="SSF47576">
    <property type="entry name" value="Calponin-homology domain, CH-domain"/>
    <property type="match status" value="1"/>
</dbReference>
<dbReference type="SMR" id="A2E0B2"/>
<dbReference type="Proteomes" id="UP000001542">
    <property type="component" value="Unassembled WGS sequence"/>
</dbReference>
<sequence>MAEQQKATKWLQQFLAIKGGSFTHIGTAFQDVQNLNIVIQLLTDEKDANYETINDALEAILNHKLMPKWDRLQETDINQSNMQKIVQFVNRLAGQYTIDQVKKDNANAKPSAKPAQKLPSPKSSAAAAPAPAHKPKPEKTSSVETTHLAKPPSPTSNSKPSPAAQSKPAEEDATISRSDFVSRPMMNKHRSNTIAPKRAAESILAAQAAIAGKPITPKAADTNSRPISRGSPREISPKSSDSDKPNSFKARLAFAQSNLAHQNALNPSAKISCNPPGHRNTSPTKPQPTFAEEPPKEEEKPVTRPALRPVPKEEPKKEVEEEKLVIKPALRPVPKEEPKKKVEPEKPISKPALKPVPKEEPKPEPKPVPKPEPKKEEPKKEEEEKPISRPPLRPVPKKEEEEKPVIKPALKPVPKEEPKPEPKKEEEEKPKEVEEEKPKPAFKPEPKKEEKPRASFNLPKKEEEEKKETPEPTKEEEENKEAPKPTENEVLPPPKPVLTTDEVCVNSDMLNFPTAFRRTRRNTVFVKRPSLKDVSPKEPERPKPAESPVMRPAAMAGIPDQFSSPVAGGGGRARRPPMPGMGPGMPMPGLGAGMPKLRKVNQPGVPVYTKNEAGTPRPGKEEKKKEEKKEKKEKDPKLNEVPKPSGGGFFKKLFGKDKGKEEKTKEKSPKSSGNDINGWLSLMGVEVSNIATDFKDGTNLIKLIKSMTGDEIEVKPVKPALLKFQNPNLDEAIKYFDSKNLTAGKNHISKDDFMNGNENNIKNFLAGLMSKYPKPKK</sequence>
<feature type="compositionally biased region" description="Basic and acidic residues" evidence="1">
    <location>
        <begin position="356"/>
        <end position="387"/>
    </location>
</feature>
<dbReference type="InterPro" id="IPR036872">
    <property type="entry name" value="CH_dom_sf"/>
</dbReference>
<name>A2E0B2_TRIV3</name>
<feature type="region of interest" description="Disordered" evidence="1">
    <location>
        <begin position="211"/>
        <end position="500"/>
    </location>
</feature>
<reference evidence="3" key="1">
    <citation type="submission" date="2006-10" db="EMBL/GenBank/DDBJ databases">
        <authorList>
            <person name="Amadeo P."/>
            <person name="Zhao Q."/>
            <person name="Wortman J."/>
            <person name="Fraser-Liggett C."/>
            <person name="Carlton J."/>
        </authorList>
    </citation>
    <scope>NUCLEOTIDE SEQUENCE</scope>
    <source>
        <strain evidence="3">G3</strain>
    </source>
</reference>
<feature type="compositionally biased region" description="Basic and acidic residues" evidence="1">
    <location>
        <begin position="530"/>
        <end position="544"/>
    </location>
</feature>
<feature type="compositionally biased region" description="Basic and acidic residues" evidence="1">
    <location>
        <begin position="310"/>
        <end position="325"/>
    </location>
</feature>
<dbReference type="VEuPathDB" id="TrichDB:TVAG_028650"/>
<dbReference type="InParanoid" id="A2E0B2"/>
<feature type="compositionally biased region" description="Basic and acidic residues" evidence="1">
    <location>
        <begin position="396"/>
        <end position="405"/>
    </location>
</feature>
<feature type="region of interest" description="Disordered" evidence="1">
    <location>
        <begin position="103"/>
        <end position="196"/>
    </location>
</feature>
<feature type="compositionally biased region" description="Basic and acidic residues" evidence="1">
    <location>
        <begin position="293"/>
        <end position="302"/>
    </location>
</feature>
<dbReference type="InterPro" id="IPR001715">
    <property type="entry name" value="CH_dom"/>
</dbReference>
<feature type="compositionally biased region" description="Basic and acidic residues" evidence="1">
    <location>
        <begin position="618"/>
        <end position="640"/>
    </location>
</feature>
<feature type="compositionally biased region" description="Polar residues" evidence="1">
    <location>
        <begin position="255"/>
        <end position="271"/>
    </location>
</feature>
<dbReference type="RefSeq" id="XP_001326135.1">
    <property type="nucleotide sequence ID" value="XM_001326100.1"/>
</dbReference>
<evidence type="ECO:0000256" key="1">
    <source>
        <dbReference type="SAM" id="MobiDB-lite"/>
    </source>
</evidence>
<dbReference type="Pfam" id="PF00307">
    <property type="entry name" value="CH"/>
    <property type="match status" value="1"/>
</dbReference>
<dbReference type="VEuPathDB" id="TrichDB:TVAGG3_0556730"/>
<dbReference type="EMBL" id="DS113278">
    <property type="protein sequence ID" value="EAY13912.1"/>
    <property type="molecule type" value="Genomic_DNA"/>
</dbReference>
<evidence type="ECO:0000259" key="2">
    <source>
        <dbReference type="PROSITE" id="PS50021"/>
    </source>
</evidence>
<feature type="compositionally biased region" description="Basic and acidic residues" evidence="1">
    <location>
        <begin position="413"/>
        <end position="473"/>
    </location>
</feature>
<feature type="domain" description="Calponin-homology (CH)" evidence="2">
    <location>
        <begin position="663"/>
        <end position="773"/>
    </location>
</feature>
<dbReference type="AlphaFoldDB" id="A2E0B2"/>
<feature type="compositionally biased region" description="Basic and acidic residues" evidence="1">
    <location>
        <begin position="654"/>
        <end position="669"/>
    </location>
</feature>
<dbReference type="PROSITE" id="PS50021">
    <property type="entry name" value="CH"/>
    <property type="match status" value="1"/>
</dbReference>
<keyword evidence="4" id="KW-1185">Reference proteome</keyword>
<proteinExistence type="predicted"/>
<dbReference type="Gene3D" id="1.10.418.10">
    <property type="entry name" value="Calponin-like domain"/>
    <property type="match status" value="1"/>
</dbReference>
<feature type="compositionally biased region" description="Low complexity" evidence="1">
    <location>
        <begin position="108"/>
        <end position="131"/>
    </location>
</feature>
<feature type="compositionally biased region" description="Basic and acidic residues" evidence="1">
    <location>
        <begin position="333"/>
        <end position="348"/>
    </location>
</feature>
<feature type="region of interest" description="Disordered" evidence="1">
    <location>
        <begin position="527"/>
        <end position="677"/>
    </location>
</feature>
<feature type="compositionally biased region" description="Basic and acidic residues" evidence="1">
    <location>
        <begin position="231"/>
        <end position="246"/>
    </location>
</feature>
<dbReference type="KEGG" id="tva:4771899"/>
<protein>
    <submittedName>
        <fullName evidence="3">Surface protein, putative</fullName>
    </submittedName>
</protein>
<organism evidence="3 4">
    <name type="scientific">Trichomonas vaginalis (strain ATCC PRA-98 / G3)</name>
    <dbReference type="NCBI Taxonomy" id="412133"/>
    <lineage>
        <taxon>Eukaryota</taxon>
        <taxon>Metamonada</taxon>
        <taxon>Parabasalia</taxon>
        <taxon>Trichomonadida</taxon>
        <taxon>Trichomonadidae</taxon>
        <taxon>Trichomonas</taxon>
    </lineage>
</organism>
<accession>A2E0B2</accession>
<evidence type="ECO:0000313" key="4">
    <source>
        <dbReference type="Proteomes" id="UP000001542"/>
    </source>
</evidence>